<dbReference type="GO" id="GO:0003723">
    <property type="term" value="F:RNA binding"/>
    <property type="evidence" value="ECO:0007669"/>
    <property type="project" value="UniProtKB-KW"/>
</dbReference>
<evidence type="ECO:0000256" key="2">
    <source>
        <dbReference type="ARBA" id="ARBA00022490"/>
    </source>
</evidence>
<name>V9TRG7_9PROT</name>
<evidence type="ECO:0000259" key="10">
    <source>
        <dbReference type="Pfam" id="PF10150"/>
    </source>
</evidence>
<keyword evidence="2" id="KW-0963">Cytoplasm</keyword>
<keyword evidence="4" id="KW-0479">Metal-binding</keyword>
<feature type="region of interest" description="Disordered" evidence="9">
    <location>
        <begin position="93"/>
        <end position="120"/>
    </location>
</feature>
<dbReference type="Gene3D" id="3.40.1260.20">
    <property type="entry name" value="Ribonuclease E, catalytic domain"/>
    <property type="match status" value="1"/>
</dbReference>
<keyword evidence="5" id="KW-0255">Endonuclease</keyword>
<dbReference type="eggNOG" id="COG1530">
    <property type="taxonomic scope" value="Bacteria"/>
</dbReference>
<keyword evidence="8" id="KW-0694">RNA-binding</keyword>
<dbReference type="GO" id="GO:0004540">
    <property type="term" value="F:RNA nuclease activity"/>
    <property type="evidence" value="ECO:0007669"/>
    <property type="project" value="InterPro"/>
</dbReference>
<dbReference type="GO" id="GO:0046872">
    <property type="term" value="F:metal ion binding"/>
    <property type="evidence" value="ECO:0007669"/>
    <property type="project" value="UniProtKB-KW"/>
</dbReference>
<dbReference type="PATRIC" id="fig|1401328.3.peg.259"/>
<dbReference type="OrthoDB" id="9804278at2"/>
<sequence>MTKRMLIDAAHPEETRVVVVDGNKIDDFDLETASKKHLKGNIYLARVTRVEPSLQAAFVEYGGNRHGFMAFTEVHPDYYRIPIEDREVLLREEQTDNTMNEKDESRVEEEAGGVDSKDLSNAGKNIEVTANVSELNAQNEIVSSETTEDLRNRRHLPGRRYKIHEVIVRRQIMLVQVIKESRGNKGAALTTYLSLAGRYCVLMPNTDRGGGVSRKITHLADRKRLKRIVDTLKVPEGMAVIVRTAGAQRTKAEIKRDYEYLLRLWDEIRKTTLDSTAPCLIYEEANLIKRSIRDLYTRDLDEVLVDGDDGYRIAKDFMKTMIPSHAKRVKRYNDVHVPLLHRFQLESQLDAIHNPVVDLKSGGYIVMNQTEALVAIDVNSGRSTSERSIEETALKTNLEAAEEVARQLRLRDLAGLVVIDFIDVEDSRNQRAVERRMKEAMKSDRARIQIGRISHFGLMGLSRQRLRPSLVEASTQVCLSCKGLGYIRSIDSTALHILRIIEEEGLRNLAAEIVIHVPAQVALYILNQKRTRLADIELRYGNRVFLEQDDTLVPPDYRLERLRSKTAEERAAFQIAISANSAEVAKNDNYLVLPDKSEIEDFNPSDEYHELNNNNHSCCHSSGSCASEFRDDTNNNHTENKDTLVKNETSAERCDELDYDNDYDCRRRRRRGRSVRRRSRKQRRDIVSEANLRNEKIKTCDVSFFDTKISNERIQQVLMVSSKPAENNYVYDCEVSSDELITDEHDMHNAHLQGEKLGSNGMIKHALVFNKKTSKENKLFNNLTSKRSRHRRRKSREDNLMLEAHKFEERHEKTVSDSCKELDDKTTNVVNSTRESPMVSEAINSTGIIQIKNLNNAVDNPRKGWWRR</sequence>
<dbReference type="InterPro" id="IPR048583">
    <property type="entry name" value="RNase_E_G_thioredoxin-like"/>
</dbReference>
<dbReference type="Proteomes" id="UP000018700">
    <property type="component" value="Chromosome"/>
</dbReference>
<keyword evidence="13" id="KW-1185">Reference proteome</keyword>
<dbReference type="GO" id="GO:0005737">
    <property type="term" value="C:cytoplasm"/>
    <property type="evidence" value="ECO:0007669"/>
    <property type="project" value="TreeGrafter"/>
</dbReference>
<evidence type="ECO:0000256" key="4">
    <source>
        <dbReference type="ARBA" id="ARBA00022723"/>
    </source>
</evidence>
<evidence type="ECO:0000313" key="13">
    <source>
        <dbReference type="Proteomes" id="UP000018700"/>
    </source>
</evidence>
<feature type="domain" description="RNase E/G thioredoxin-like" evidence="11">
    <location>
        <begin position="477"/>
        <end position="561"/>
    </location>
</feature>
<dbReference type="CDD" id="cd04453">
    <property type="entry name" value="S1_RNase_E"/>
    <property type="match status" value="1"/>
</dbReference>
<feature type="compositionally biased region" description="Basic and acidic residues" evidence="9">
    <location>
        <begin position="93"/>
        <end position="109"/>
    </location>
</feature>
<dbReference type="STRING" id="1401328.P856_271"/>
<dbReference type="PANTHER" id="PTHR30001:SF1">
    <property type="entry name" value="RIBONUCLEASE E_G-LIKE PROTEIN, CHLOROPLASTIC"/>
    <property type="match status" value="1"/>
</dbReference>
<dbReference type="InterPro" id="IPR019307">
    <property type="entry name" value="RNA-bd_AU-1/RNase_E/G"/>
</dbReference>
<feature type="domain" description="RNA-binding protein AU-1/Ribonuclease E/G" evidence="10">
    <location>
        <begin position="194"/>
        <end position="465"/>
    </location>
</feature>
<keyword evidence="7" id="KW-0460">Magnesium</keyword>
<dbReference type="NCBIfam" id="TIGR00757">
    <property type="entry name" value="RNaseEG"/>
    <property type="match status" value="1"/>
</dbReference>
<dbReference type="GO" id="GO:0004519">
    <property type="term" value="F:endonuclease activity"/>
    <property type="evidence" value="ECO:0007669"/>
    <property type="project" value="UniProtKB-KW"/>
</dbReference>
<evidence type="ECO:0000256" key="3">
    <source>
        <dbReference type="ARBA" id="ARBA00022722"/>
    </source>
</evidence>
<dbReference type="HOGENOM" id="CLU_003468_5_0_5"/>
<protein>
    <submittedName>
        <fullName evidence="12">Ribonuclease, Rne</fullName>
    </submittedName>
</protein>
<dbReference type="GO" id="GO:0006364">
    <property type="term" value="P:rRNA processing"/>
    <property type="evidence" value="ECO:0007669"/>
    <property type="project" value="TreeGrafter"/>
</dbReference>
<gene>
    <name evidence="12" type="primary">rne</name>
    <name evidence="12" type="ORF">P856_271</name>
</gene>
<evidence type="ECO:0000256" key="5">
    <source>
        <dbReference type="ARBA" id="ARBA00022759"/>
    </source>
</evidence>
<evidence type="ECO:0000256" key="1">
    <source>
        <dbReference type="ARBA" id="ARBA00001946"/>
    </source>
</evidence>
<comment type="cofactor">
    <cofactor evidence="1">
        <name>Mg(2+)</name>
        <dbReference type="ChEBI" id="CHEBI:18420"/>
    </cofactor>
</comment>
<dbReference type="AlphaFoldDB" id="V9TRG7"/>
<organism evidence="12 13">
    <name type="scientific">Candidatus Endolissoclinum faulkneri L5</name>
    <dbReference type="NCBI Taxonomy" id="1401328"/>
    <lineage>
        <taxon>Bacteria</taxon>
        <taxon>Pseudomonadati</taxon>
        <taxon>Pseudomonadota</taxon>
        <taxon>Alphaproteobacteria</taxon>
        <taxon>Rhodospirillales</taxon>
        <taxon>Rhodospirillaceae</taxon>
        <taxon>Candidatus Endolissoclinum</taxon>
    </lineage>
</organism>
<dbReference type="Gene3D" id="2.40.50.140">
    <property type="entry name" value="Nucleic acid-binding proteins"/>
    <property type="match status" value="1"/>
</dbReference>
<accession>V9TRG7</accession>
<evidence type="ECO:0000256" key="6">
    <source>
        <dbReference type="ARBA" id="ARBA00022801"/>
    </source>
</evidence>
<dbReference type="Pfam" id="PF20833">
    <property type="entry name" value="RNase_E_G_Thio"/>
    <property type="match status" value="1"/>
</dbReference>
<evidence type="ECO:0000256" key="7">
    <source>
        <dbReference type="ARBA" id="ARBA00022842"/>
    </source>
</evidence>
<evidence type="ECO:0000313" key="12">
    <source>
        <dbReference type="EMBL" id="AHC73499.1"/>
    </source>
</evidence>
<dbReference type="RefSeq" id="WP_025300380.1">
    <property type="nucleotide sequence ID" value="NZ_CP006745.1"/>
</dbReference>
<evidence type="ECO:0000256" key="9">
    <source>
        <dbReference type="SAM" id="MobiDB-lite"/>
    </source>
</evidence>
<dbReference type="InterPro" id="IPR004659">
    <property type="entry name" value="RNase_E/G"/>
</dbReference>
<keyword evidence="6" id="KW-0378">Hydrolase</keyword>
<keyword evidence="3" id="KW-0540">Nuclease</keyword>
<dbReference type="KEGG" id="efk:P856_271"/>
<dbReference type="Pfam" id="PF10150">
    <property type="entry name" value="RNase_E_G"/>
    <property type="match status" value="1"/>
</dbReference>
<evidence type="ECO:0000256" key="8">
    <source>
        <dbReference type="ARBA" id="ARBA00022884"/>
    </source>
</evidence>
<dbReference type="EMBL" id="CP006745">
    <property type="protein sequence ID" value="AHC73499.1"/>
    <property type="molecule type" value="Genomic_DNA"/>
</dbReference>
<reference evidence="12 13" key="1">
    <citation type="journal article" date="2013" name="PLoS ONE">
        <title>Bacterial endosymbiosis in a chordate host: long-term co-evolution and conservation of secondary metabolism.</title>
        <authorList>
            <person name="Kwan J.C."/>
            <person name="Schmidt E.W."/>
        </authorList>
    </citation>
    <scope>NUCLEOTIDE SEQUENCE [LARGE SCALE GENOMIC DNA]</scope>
    <source>
        <strain evidence="13">faulkneri L5</strain>
    </source>
</reference>
<evidence type="ECO:0000259" key="11">
    <source>
        <dbReference type="Pfam" id="PF20833"/>
    </source>
</evidence>
<proteinExistence type="predicted"/>
<dbReference type="GO" id="GO:0016787">
    <property type="term" value="F:hydrolase activity"/>
    <property type="evidence" value="ECO:0007669"/>
    <property type="project" value="UniProtKB-KW"/>
</dbReference>
<dbReference type="InterPro" id="IPR012340">
    <property type="entry name" value="NA-bd_OB-fold"/>
</dbReference>
<dbReference type="SUPFAM" id="SSF50249">
    <property type="entry name" value="Nucleic acid-binding proteins"/>
    <property type="match status" value="1"/>
</dbReference>
<dbReference type="PANTHER" id="PTHR30001">
    <property type="entry name" value="RIBONUCLEASE"/>
    <property type="match status" value="1"/>
</dbReference>